<accession>A0ABP7VWH5</accession>
<protein>
    <submittedName>
        <fullName evidence="1">Uncharacterized protein</fullName>
    </submittedName>
</protein>
<dbReference type="EMBL" id="BAABCT010000005">
    <property type="protein sequence ID" value="GAA4074454.1"/>
    <property type="molecule type" value="Genomic_DNA"/>
</dbReference>
<reference evidence="2" key="1">
    <citation type="journal article" date="2019" name="Int. J. Syst. Evol. Microbiol.">
        <title>The Global Catalogue of Microorganisms (GCM) 10K type strain sequencing project: providing services to taxonomists for standard genome sequencing and annotation.</title>
        <authorList>
            <consortium name="The Broad Institute Genomics Platform"/>
            <consortium name="The Broad Institute Genome Sequencing Center for Infectious Disease"/>
            <person name="Wu L."/>
            <person name="Ma J."/>
        </authorList>
    </citation>
    <scope>NUCLEOTIDE SEQUENCE [LARGE SCALE GENOMIC DNA]</scope>
    <source>
        <strain evidence="2">JCM 17069</strain>
    </source>
</reference>
<name>A0ABP7VWH5_9FLAO</name>
<comment type="caution">
    <text evidence="1">The sequence shown here is derived from an EMBL/GenBank/DDBJ whole genome shotgun (WGS) entry which is preliminary data.</text>
</comment>
<evidence type="ECO:0000313" key="2">
    <source>
        <dbReference type="Proteomes" id="UP001500367"/>
    </source>
</evidence>
<keyword evidence="2" id="KW-1185">Reference proteome</keyword>
<gene>
    <name evidence="1" type="ORF">GCM10022389_20020</name>
</gene>
<proteinExistence type="predicted"/>
<dbReference type="Proteomes" id="UP001500367">
    <property type="component" value="Unassembled WGS sequence"/>
</dbReference>
<dbReference type="RefSeq" id="WP_344816573.1">
    <property type="nucleotide sequence ID" value="NZ_BAABCT010000005.1"/>
</dbReference>
<evidence type="ECO:0000313" key="1">
    <source>
        <dbReference type="EMBL" id="GAA4074454.1"/>
    </source>
</evidence>
<sequence length="241" mass="27409">MQQMLDFNIKLFLENSAFYPASGVDVSHLKSLSQQGIENFIHVDYSMSKEEVQLALSTNCMALGYQLIKISEVTKSQITPNGFRPIASIPFNEHERDRLSSEAFIRDRFNGVNFTPFALLAEYELEGDDNSSKFSILHIGGEACATFEATYLTNGINPKAVVIIRPSEGYGDNWTLFTNSDFRLQQMLKLNVHNNNQAMPKYLILAGNSDEEKPNACWQDYKFKEKYINTDDDCVDLFINQ</sequence>
<organism evidence="1 2">
    <name type="scientific">Flavobacterium cheonanense</name>
    <dbReference type="NCBI Taxonomy" id="706183"/>
    <lineage>
        <taxon>Bacteria</taxon>
        <taxon>Pseudomonadati</taxon>
        <taxon>Bacteroidota</taxon>
        <taxon>Flavobacteriia</taxon>
        <taxon>Flavobacteriales</taxon>
        <taxon>Flavobacteriaceae</taxon>
        <taxon>Flavobacterium</taxon>
    </lineage>
</organism>